<evidence type="ECO:0000256" key="3">
    <source>
        <dbReference type="ARBA" id="ARBA00023054"/>
    </source>
</evidence>
<dbReference type="GO" id="GO:0003700">
    <property type="term" value="F:DNA-binding transcription factor activity"/>
    <property type="evidence" value="ECO:0007669"/>
    <property type="project" value="InterPro"/>
</dbReference>
<reference evidence="9" key="1">
    <citation type="submission" date="2022-12" db="EMBL/GenBank/DDBJ databases">
        <authorList>
            <person name="Webb A."/>
        </authorList>
    </citation>
    <scope>NUCLEOTIDE SEQUENCE</scope>
    <source>
        <strain evidence="9">Hp1</strain>
    </source>
</reference>
<dbReference type="InterPro" id="IPR044607">
    <property type="entry name" value="RKD-like"/>
</dbReference>
<proteinExistence type="predicted"/>
<gene>
    <name evidence="9" type="ORF">HBR001_LOCUS7365</name>
</gene>
<accession>A0AAV0UMH9</accession>
<keyword evidence="6" id="KW-0539">Nucleus</keyword>
<keyword evidence="5" id="KW-0804">Transcription</keyword>
<evidence type="ECO:0000256" key="4">
    <source>
        <dbReference type="ARBA" id="ARBA00023125"/>
    </source>
</evidence>
<protein>
    <recommendedName>
        <fullName evidence="8">RWP-RK domain-containing protein</fullName>
    </recommendedName>
</protein>
<evidence type="ECO:0000259" key="8">
    <source>
        <dbReference type="PROSITE" id="PS51519"/>
    </source>
</evidence>
<dbReference type="Proteomes" id="UP001162031">
    <property type="component" value="Unassembled WGS sequence"/>
</dbReference>
<evidence type="ECO:0000313" key="9">
    <source>
        <dbReference type="EMBL" id="CAI5738074.1"/>
    </source>
</evidence>
<keyword evidence="4" id="KW-0238">DNA-binding</keyword>
<evidence type="ECO:0000256" key="2">
    <source>
        <dbReference type="ARBA" id="ARBA00023015"/>
    </source>
</evidence>
<evidence type="ECO:0000256" key="7">
    <source>
        <dbReference type="SAM" id="MobiDB-lite"/>
    </source>
</evidence>
<keyword evidence="3" id="KW-0175">Coiled coil</keyword>
<dbReference type="GO" id="GO:0003677">
    <property type="term" value="F:DNA binding"/>
    <property type="evidence" value="ECO:0007669"/>
    <property type="project" value="UniProtKB-KW"/>
</dbReference>
<keyword evidence="10" id="KW-1185">Reference proteome</keyword>
<comment type="caution">
    <text evidence="9">The sequence shown here is derived from an EMBL/GenBank/DDBJ whole genome shotgun (WGS) entry which is preliminary data.</text>
</comment>
<name>A0AAV0UMH9_HYABA</name>
<dbReference type="AlphaFoldDB" id="A0AAV0UMH9"/>
<organism evidence="9 10">
    <name type="scientific">Hyaloperonospora brassicae</name>
    <name type="common">Brassica downy mildew</name>
    <name type="synonym">Peronospora brassicae</name>
    <dbReference type="NCBI Taxonomy" id="162125"/>
    <lineage>
        <taxon>Eukaryota</taxon>
        <taxon>Sar</taxon>
        <taxon>Stramenopiles</taxon>
        <taxon>Oomycota</taxon>
        <taxon>Peronosporomycetes</taxon>
        <taxon>Peronosporales</taxon>
        <taxon>Peronosporaceae</taxon>
        <taxon>Hyaloperonospora</taxon>
    </lineage>
</organism>
<feature type="compositionally biased region" description="Low complexity" evidence="7">
    <location>
        <begin position="43"/>
        <end position="54"/>
    </location>
</feature>
<dbReference type="PANTHER" id="PTHR46373">
    <property type="entry name" value="PROTEIN RKD4"/>
    <property type="match status" value="1"/>
</dbReference>
<comment type="function">
    <text evidence="1">Putative transcription factor.</text>
</comment>
<feature type="region of interest" description="Disordered" evidence="7">
    <location>
        <begin position="26"/>
        <end position="54"/>
    </location>
</feature>
<dbReference type="InterPro" id="IPR003035">
    <property type="entry name" value="RWP-RK_dom"/>
</dbReference>
<evidence type="ECO:0000256" key="5">
    <source>
        <dbReference type="ARBA" id="ARBA00023163"/>
    </source>
</evidence>
<evidence type="ECO:0000256" key="1">
    <source>
        <dbReference type="ARBA" id="ARBA00004049"/>
    </source>
</evidence>
<feature type="domain" description="RWP-RK" evidence="8">
    <location>
        <begin position="40"/>
        <end position="123"/>
    </location>
</feature>
<sequence length="307" mass="33213">MSLVPKHELTDAARPCVKRRKLTASASCSSGSPEVPSPCTAASSSRPNNTSVSSSITLDTLRPHFEEPLATVAATFGICVTLLKKICRRQGIARWPHRQITGLRKSIVSMEHAIYYFDGTRRAWYVEQLTRQKTKLAALLADPTTTNAVRVTAKDDGSRDKPDRARPTIALVAPSATATAATTAHASGRTFARKGRAPSTPTGPLVEASPCYGTASMATQAPSVWLPPIESNSTGLWTNKAYYSPSMVDHFQCDVSRPTTSSSYYNHMVDSTTSPGRLPPIQLEPRGMLPPISSLVGRPRDCHTFTM</sequence>
<keyword evidence="2" id="KW-0805">Transcription regulation</keyword>
<feature type="region of interest" description="Disordered" evidence="7">
    <location>
        <begin position="180"/>
        <end position="204"/>
    </location>
</feature>
<dbReference type="Pfam" id="PF02042">
    <property type="entry name" value="RWP-RK"/>
    <property type="match status" value="1"/>
</dbReference>
<dbReference type="PANTHER" id="PTHR46373:SF2">
    <property type="entry name" value="RWP-RK DOMAIN-CONTAINING PROTEIN"/>
    <property type="match status" value="1"/>
</dbReference>
<evidence type="ECO:0000313" key="10">
    <source>
        <dbReference type="Proteomes" id="UP001162031"/>
    </source>
</evidence>
<dbReference type="PROSITE" id="PS51519">
    <property type="entry name" value="RWP_RK"/>
    <property type="match status" value="1"/>
</dbReference>
<evidence type="ECO:0000256" key="6">
    <source>
        <dbReference type="ARBA" id="ARBA00023242"/>
    </source>
</evidence>
<dbReference type="EMBL" id="CANTFL010001360">
    <property type="protein sequence ID" value="CAI5738074.1"/>
    <property type="molecule type" value="Genomic_DNA"/>
</dbReference>